<name>A0ABR4CQB4_9HELO</name>
<accession>A0ABR4CQB4</accession>
<evidence type="ECO:0000313" key="2">
    <source>
        <dbReference type="EMBL" id="KAL2071747.1"/>
    </source>
</evidence>
<feature type="region of interest" description="Disordered" evidence="1">
    <location>
        <begin position="378"/>
        <end position="434"/>
    </location>
</feature>
<dbReference type="Proteomes" id="UP001595075">
    <property type="component" value="Unassembled WGS sequence"/>
</dbReference>
<feature type="region of interest" description="Disordered" evidence="1">
    <location>
        <begin position="1"/>
        <end position="73"/>
    </location>
</feature>
<proteinExistence type="predicted"/>
<reference evidence="2 3" key="1">
    <citation type="journal article" date="2024" name="Commun. Biol.">
        <title>Comparative genomic analysis of thermophilic fungi reveals convergent evolutionary adaptations and gene losses.</title>
        <authorList>
            <person name="Steindorff A.S."/>
            <person name="Aguilar-Pontes M.V."/>
            <person name="Robinson A.J."/>
            <person name="Andreopoulos B."/>
            <person name="LaButti K."/>
            <person name="Kuo A."/>
            <person name="Mondo S."/>
            <person name="Riley R."/>
            <person name="Otillar R."/>
            <person name="Haridas S."/>
            <person name="Lipzen A."/>
            <person name="Grimwood J."/>
            <person name="Schmutz J."/>
            <person name="Clum A."/>
            <person name="Reid I.D."/>
            <person name="Moisan M.C."/>
            <person name="Butler G."/>
            <person name="Nguyen T.T.M."/>
            <person name="Dewar K."/>
            <person name="Conant G."/>
            <person name="Drula E."/>
            <person name="Henrissat B."/>
            <person name="Hansel C."/>
            <person name="Singer S."/>
            <person name="Hutchinson M.I."/>
            <person name="de Vries R.P."/>
            <person name="Natvig D.O."/>
            <person name="Powell A.J."/>
            <person name="Tsang A."/>
            <person name="Grigoriev I.V."/>
        </authorList>
    </citation>
    <scope>NUCLEOTIDE SEQUENCE [LARGE SCALE GENOMIC DNA]</scope>
    <source>
        <strain evidence="2 3">CBS 494.80</strain>
    </source>
</reference>
<organism evidence="2 3">
    <name type="scientific">Oculimacula yallundae</name>
    <dbReference type="NCBI Taxonomy" id="86028"/>
    <lineage>
        <taxon>Eukaryota</taxon>
        <taxon>Fungi</taxon>
        <taxon>Dikarya</taxon>
        <taxon>Ascomycota</taxon>
        <taxon>Pezizomycotina</taxon>
        <taxon>Leotiomycetes</taxon>
        <taxon>Helotiales</taxon>
        <taxon>Ploettnerulaceae</taxon>
        <taxon>Oculimacula</taxon>
    </lineage>
</organism>
<keyword evidence="3" id="KW-1185">Reference proteome</keyword>
<dbReference type="EMBL" id="JAZHXI010000005">
    <property type="protein sequence ID" value="KAL2071747.1"/>
    <property type="molecule type" value="Genomic_DNA"/>
</dbReference>
<protein>
    <submittedName>
        <fullName evidence="2">Uncharacterized protein</fullName>
    </submittedName>
</protein>
<sequence length="434" mass="46271">MPPKSGKLSAKPSKKGKGRGTSSMRGKPDSNKDKDFESQDNSPSLGAAEGESKKKAISAEEDPPTPFKIESMAEKIAAGNARITERQRRIDAKRLAKGLKLKVDEVEDKADVKKQIETIKSEVQPTSGSDAQPASGGDVQPGNTDGHRVAVALGVRTRQELTISISTSQSLINHFIHPSINLVGKLQKAIANQDHLMTSIILEHLKTTLEEGLPAREAEVVRSNAYDTVMLPQLIRNAGDQTDLSAYDMHGGRTGTVVDISAFVASISAGQGEFPNGLPFFGYQIRHLELDTGGYNSNPAQINDPARPFVSRHNNSLAGILPASADQLTAANVQVLAAQLGNDVPYWQANRRFLGTDITHINDLAATLPRSTVAKWAAPAQDEGNGSAKKFVDGTVQGDSKDEQVVDAQVDEVNGDSAVEGGPGMSNDNVEAQT</sequence>
<feature type="region of interest" description="Disordered" evidence="1">
    <location>
        <begin position="117"/>
        <end position="145"/>
    </location>
</feature>
<evidence type="ECO:0000313" key="3">
    <source>
        <dbReference type="Proteomes" id="UP001595075"/>
    </source>
</evidence>
<gene>
    <name evidence="2" type="ORF">VTL71DRAFT_12982</name>
</gene>
<comment type="caution">
    <text evidence="2">The sequence shown here is derived from an EMBL/GenBank/DDBJ whole genome shotgun (WGS) entry which is preliminary data.</text>
</comment>
<evidence type="ECO:0000256" key="1">
    <source>
        <dbReference type="SAM" id="MobiDB-lite"/>
    </source>
</evidence>
<feature type="compositionally biased region" description="Polar residues" evidence="1">
    <location>
        <begin position="121"/>
        <end position="132"/>
    </location>
</feature>
<feature type="compositionally biased region" description="Basic and acidic residues" evidence="1">
    <location>
        <begin position="26"/>
        <end position="37"/>
    </location>
</feature>